<dbReference type="RefSeq" id="WP_184156112.1">
    <property type="nucleotide sequence ID" value="NZ_JACHKA010000001.1"/>
</dbReference>
<reference evidence="5 6" key="1">
    <citation type="submission" date="2020-08" db="EMBL/GenBank/DDBJ databases">
        <title>Exploring microbial biodiversity for novel pathways involved in the catabolism of aromatic compounds derived from lignin.</title>
        <authorList>
            <person name="Elkins J."/>
        </authorList>
    </citation>
    <scope>NUCLEOTIDE SEQUENCE [LARGE SCALE GENOMIC DNA]</scope>
    <source>
        <strain evidence="5 6">B1D3A</strain>
    </source>
</reference>
<dbReference type="PANTHER" id="PTHR43490:SF99">
    <property type="entry name" value="SHORT-CHAIN DEHYDROGENASE_REDUCTASE"/>
    <property type="match status" value="1"/>
</dbReference>
<proteinExistence type="inferred from homology"/>
<dbReference type="SUPFAM" id="SSF51735">
    <property type="entry name" value="NAD(P)-binding Rossmann-fold domains"/>
    <property type="match status" value="1"/>
</dbReference>
<evidence type="ECO:0000256" key="1">
    <source>
        <dbReference type="ARBA" id="ARBA00006484"/>
    </source>
</evidence>
<comment type="caution">
    <text evidence="5">The sequence shown here is derived from an EMBL/GenBank/DDBJ whole genome shotgun (WGS) entry which is preliminary data.</text>
</comment>
<dbReference type="PRINTS" id="PR00081">
    <property type="entry name" value="GDHRDH"/>
</dbReference>
<gene>
    <name evidence="5" type="ORF">HNP60_003503</name>
</gene>
<comment type="similarity">
    <text evidence="1 4">Belongs to the short-chain dehydrogenases/reductases (SDR) family.</text>
</comment>
<protein>
    <submittedName>
        <fullName evidence="5">NAD(P)-dependent dehydrogenase (Short-subunit alcohol dehydrogenase family)</fullName>
    </submittedName>
</protein>
<dbReference type="Pfam" id="PF00106">
    <property type="entry name" value="adh_short"/>
    <property type="match status" value="1"/>
</dbReference>
<dbReference type="InterPro" id="IPR002347">
    <property type="entry name" value="SDR_fam"/>
</dbReference>
<dbReference type="EMBL" id="JACHKA010000001">
    <property type="protein sequence ID" value="MBB5987529.1"/>
    <property type="molecule type" value="Genomic_DNA"/>
</dbReference>
<evidence type="ECO:0000256" key="2">
    <source>
        <dbReference type="ARBA" id="ARBA00022857"/>
    </source>
</evidence>
<sequence>MSEATGLVALVTGGNKGIGFEIVRGLARAGATVLLGARNAEAGEAAAGKLRGEGLDVQFLPIDVTDAASIAVAARQIENGPGRLDILVNNAAISPEHGVPPSAADVNLLRATYETNVFGLVAVTQAMLPLLRAAPKGRIVNMSTGLASLKLTSGRDAPFSFSRLLAYNSSKTAVNAVTVQFANELLDSAVKVNAANPGLCATELSDGKGRPPSEGAAVAIGLALIGEDGPTGGLFGDQGQVPW</sequence>
<evidence type="ECO:0000256" key="3">
    <source>
        <dbReference type="ARBA" id="ARBA00023002"/>
    </source>
</evidence>
<dbReference type="InterPro" id="IPR036291">
    <property type="entry name" value="NAD(P)-bd_dom_sf"/>
</dbReference>
<keyword evidence="6" id="KW-1185">Reference proteome</keyword>
<evidence type="ECO:0000313" key="6">
    <source>
        <dbReference type="Proteomes" id="UP001138540"/>
    </source>
</evidence>
<organism evidence="5 6">
    <name type="scientific">Sphingobium lignivorans</name>
    <dbReference type="NCBI Taxonomy" id="2735886"/>
    <lineage>
        <taxon>Bacteria</taxon>
        <taxon>Pseudomonadati</taxon>
        <taxon>Pseudomonadota</taxon>
        <taxon>Alphaproteobacteria</taxon>
        <taxon>Sphingomonadales</taxon>
        <taxon>Sphingomonadaceae</taxon>
        <taxon>Sphingobium</taxon>
    </lineage>
</organism>
<evidence type="ECO:0000256" key="4">
    <source>
        <dbReference type="RuleBase" id="RU000363"/>
    </source>
</evidence>
<dbReference type="Gene3D" id="3.40.50.720">
    <property type="entry name" value="NAD(P)-binding Rossmann-like Domain"/>
    <property type="match status" value="1"/>
</dbReference>
<dbReference type="PRINTS" id="PR00080">
    <property type="entry name" value="SDRFAMILY"/>
</dbReference>
<dbReference type="PANTHER" id="PTHR43490">
    <property type="entry name" value="(+)-NEOMENTHOL DEHYDROGENASE"/>
    <property type="match status" value="1"/>
</dbReference>
<evidence type="ECO:0000313" key="5">
    <source>
        <dbReference type="EMBL" id="MBB5987529.1"/>
    </source>
</evidence>
<name>A0ABR6NJS2_9SPHN</name>
<keyword evidence="3" id="KW-0560">Oxidoreductase</keyword>
<dbReference type="Proteomes" id="UP001138540">
    <property type="component" value="Unassembled WGS sequence"/>
</dbReference>
<keyword evidence="2" id="KW-0521">NADP</keyword>
<accession>A0ABR6NJS2</accession>